<dbReference type="AlphaFoldDB" id="A0AAU9FXD1"/>
<name>A0AAU9FXD1_DROMD</name>
<feature type="compositionally biased region" description="Low complexity" evidence="1">
    <location>
        <begin position="103"/>
        <end position="114"/>
    </location>
</feature>
<organism evidence="2 3">
    <name type="scientific">Drosophila madeirensis</name>
    <name type="common">Fruit fly</name>
    <dbReference type="NCBI Taxonomy" id="30013"/>
    <lineage>
        <taxon>Eukaryota</taxon>
        <taxon>Metazoa</taxon>
        <taxon>Ecdysozoa</taxon>
        <taxon>Arthropoda</taxon>
        <taxon>Hexapoda</taxon>
        <taxon>Insecta</taxon>
        <taxon>Pterygota</taxon>
        <taxon>Neoptera</taxon>
        <taxon>Endopterygota</taxon>
        <taxon>Diptera</taxon>
        <taxon>Brachycera</taxon>
        <taxon>Muscomorpha</taxon>
        <taxon>Ephydroidea</taxon>
        <taxon>Drosophilidae</taxon>
        <taxon>Drosophila</taxon>
        <taxon>Sophophora</taxon>
    </lineage>
</organism>
<feature type="compositionally biased region" description="Polar residues" evidence="1">
    <location>
        <begin position="75"/>
        <end position="87"/>
    </location>
</feature>
<evidence type="ECO:0000256" key="1">
    <source>
        <dbReference type="SAM" id="MobiDB-lite"/>
    </source>
</evidence>
<feature type="compositionally biased region" description="Basic residues" evidence="1">
    <location>
        <begin position="26"/>
        <end position="35"/>
    </location>
</feature>
<accession>A0AAU9FXD1</accession>
<dbReference type="Proteomes" id="UP001500889">
    <property type="component" value="Chromosome A"/>
</dbReference>
<evidence type="ECO:0000313" key="2">
    <source>
        <dbReference type="EMBL" id="BFG00069.1"/>
    </source>
</evidence>
<sequence>MEKLTPIEKEEEDSMPKSISSQIKRMEKHMKRARKYQREVRQQIEEMQQLGSDFFKNQIVPEAQPQEGGLVPSHGQHQNFAGTNPNKNKAAAPRVNLRREPTVRPARTPRPTRM</sequence>
<keyword evidence="3" id="KW-1185">Reference proteome</keyword>
<proteinExistence type="predicted"/>
<dbReference type="EMBL" id="AP029266">
    <property type="protein sequence ID" value="BFG00069.1"/>
    <property type="molecule type" value="Genomic_DNA"/>
</dbReference>
<reference evidence="2 3" key="1">
    <citation type="submission" date="2024-02" db="EMBL/GenBank/DDBJ databases">
        <title>A chromosome-level genome assembly of Drosophila madeirensis, a fruit fly species endemic to Madeira island.</title>
        <authorList>
            <person name="Tomihara K."/>
            <person name="Llopart A."/>
            <person name="Yamamoto D."/>
        </authorList>
    </citation>
    <scope>NUCLEOTIDE SEQUENCE [LARGE SCALE GENOMIC DNA]</scope>
    <source>
        <strain evidence="2 3">RF1</strain>
    </source>
</reference>
<feature type="region of interest" description="Disordered" evidence="1">
    <location>
        <begin position="1"/>
        <end position="37"/>
    </location>
</feature>
<feature type="region of interest" description="Disordered" evidence="1">
    <location>
        <begin position="61"/>
        <end position="114"/>
    </location>
</feature>
<protein>
    <submittedName>
        <fullName evidence="2">Uncharacterized protein</fullName>
    </submittedName>
</protein>
<gene>
    <name evidence="2" type="ORF">DMAD_00151</name>
</gene>
<evidence type="ECO:0000313" key="3">
    <source>
        <dbReference type="Proteomes" id="UP001500889"/>
    </source>
</evidence>